<feature type="region of interest" description="Disordered" evidence="1">
    <location>
        <begin position="63"/>
        <end position="82"/>
    </location>
</feature>
<dbReference type="Proteomes" id="UP001446871">
    <property type="component" value="Unassembled WGS sequence"/>
</dbReference>
<dbReference type="EMBL" id="JAQQWM010000004">
    <property type="protein sequence ID" value="KAK8068270.1"/>
    <property type="molecule type" value="Genomic_DNA"/>
</dbReference>
<gene>
    <name evidence="2" type="ORF">PG996_007382</name>
</gene>
<evidence type="ECO:0000313" key="3">
    <source>
        <dbReference type="Proteomes" id="UP001446871"/>
    </source>
</evidence>
<reference evidence="2 3" key="1">
    <citation type="submission" date="2023-01" db="EMBL/GenBank/DDBJ databases">
        <title>Analysis of 21 Apiospora genomes using comparative genomics revels a genus with tremendous synthesis potential of carbohydrate active enzymes and secondary metabolites.</title>
        <authorList>
            <person name="Sorensen T."/>
        </authorList>
    </citation>
    <scope>NUCLEOTIDE SEQUENCE [LARGE SCALE GENOMIC DNA]</scope>
    <source>
        <strain evidence="2 3">CBS 83171</strain>
    </source>
</reference>
<evidence type="ECO:0000313" key="2">
    <source>
        <dbReference type="EMBL" id="KAK8068270.1"/>
    </source>
</evidence>
<accession>A0ABR1VDF8</accession>
<proteinExistence type="predicted"/>
<sequence length="82" mass="8746">MALTMAPSSGTPLPLTDRRPAYGIYFEAEPRYAKVSGIVVSVLASSACASFFCPSPHPLSFPPGPKHNPSLLDPPPYQRACD</sequence>
<organism evidence="2 3">
    <name type="scientific">Apiospora saccharicola</name>
    <dbReference type="NCBI Taxonomy" id="335842"/>
    <lineage>
        <taxon>Eukaryota</taxon>
        <taxon>Fungi</taxon>
        <taxon>Dikarya</taxon>
        <taxon>Ascomycota</taxon>
        <taxon>Pezizomycotina</taxon>
        <taxon>Sordariomycetes</taxon>
        <taxon>Xylariomycetidae</taxon>
        <taxon>Amphisphaeriales</taxon>
        <taxon>Apiosporaceae</taxon>
        <taxon>Apiospora</taxon>
    </lineage>
</organism>
<name>A0ABR1VDF8_9PEZI</name>
<evidence type="ECO:0000256" key="1">
    <source>
        <dbReference type="SAM" id="MobiDB-lite"/>
    </source>
</evidence>
<protein>
    <submittedName>
        <fullName evidence="2">Uncharacterized protein</fullName>
    </submittedName>
</protein>
<comment type="caution">
    <text evidence="2">The sequence shown here is derived from an EMBL/GenBank/DDBJ whole genome shotgun (WGS) entry which is preliminary data.</text>
</comment>
<keyword evidence="3" id="KW-1185">Reference proteome</keyword>